<keyword evidence="1" id="KW-0274">FAD</keyword>
<proteinExistence type="predicted"/>
<dbReference type="InterPro" id="IPR012165">
    <property type="entry name" value="Cyt_c3_hydrogenase_gsu"/>
</dbReference>
<dbReference type="InterPro" id="IPR050353">
    <property type="entry name" value="PyrK_electron_transfer"/>
</dbReference>
<dbReference type="InterPro" id="IPR017938">
    <property type="entry name" value="Riboflavin_synthase-like_b-brl"/>
</dbReference>
<protein>
    <submittedName>
        <fullName evidence="4">Ferredoxin-NADP reductase</fullName>
    </submittedName>
</protein>
<dbReference type="AlphaFoldDB" id="A0A1F4U672"/>
<dbReference type="NCBIfam" id="NF004862">
    <property type="entry name" value="PRK06222.1"/>
    <property type="match status" value="1"/>
</dbReference>
<dbReference type="GO" id="GO:0016491">
    <property type="term" value="F:oxidoreductase activity"/>
    <property type="evidence" value="ECO:0007669"/>
    <property type="project" value="InterPro"/>
</dbReference>
<dbReference type="PANTHER" id="PTHR43513:SF3">
    <property type="entry name" value="DIHYDROOROTATE DEHYDROGENASE B (NAD(+)), ELECTRON TRANSFER SUBUNIT-RELATED"/>
    <property type="match status" value="1"/>
</dbReference>
<dbReference type="GO" id="GO:0051537">
    <property type="term" value="F:2 iron, 2 sulfur cluster binding"/>
    <property type="evidence" value="ECO:0007669"/>
    <property type="project" value="UniProtKB-KW"/>
</dbReference>
<keyword evidence="2" id="KW-0479">Metal-binding</keyword>
<comment type="caution">
    <text evidence="4">The sequence shown here is derived from an EMBL/GenBank/DDBJ whole genome shotgun (WGS) entry which is preliminary data.</text>
</comment>
<dbReference type="InterPro" id="IPR019480">
    <property type="entry name" value="Dihydroorotate_DH_Fe-S-bd"/>
</dbReference>
<feature type="binding site" evidence="1">
    <location>
        <begin position="62"/>
        <end position="64"/>
    </location>
    <ligand>
        <name>FAD</name>
        <dbReference type="ChEBI" id="CHEBI:57692"/>
    </ligand>
</feature>
<dbReference type="PROSITE" id="PS51384">
    <property type="entry name" value="FAD_FR"/>
    <property type="match status" value="1"/>
</dbReference>
<dbReference type="Proteomes" id="UP000179242">
    <property type="component" value="Unassembled WGS sequence"/>
</dbReference>
<keyword evidence="2" id="KW-0001">2Fe-2S</keyword>
<name>A0A1F4U672_UNCSA</name>
<dbReference type="PIRSF" id="PIRSF006816">
    <property type="entry name" value="Cyc3_hyd_g"/>
    <property type="match status" value="1"/>
</dbReference>
<keyword evidence="2" id="KW-0411">Iron-sulfur</keyword>
<dbReference type="Gene3D" id="3.40.50.80">
    <property type="entry name" value="Nucleotide-binding domain of ferredoxin-NADP reductase (FNR) module"/>
    <property type="match status" value="1"/>
</dbReference>
<evidence type="ECO:0000313" key="5">
    <source>
        <dbReference type="Proteomes" id="UP000179242"/>
    </source>
</evidence>
<dbReference type="Gene3D" id="2.40.30.10">
    <property type="entry name" value="Translation factors"/>
    <property type="match status" value="1"/>
</dbReference>
<organism evidence="4 5">
    <name type="scientific">candidate division WOR-1 bacterium RIFOXYC2_FULL_46_14</name>
    <dbReference type="NCBI Taxonomy" id="1802587"/>
    <lineage>
        <taxon>Bacteria</taxon>
        <taxon>Bacillati</taxon>
        <taxon>Saganbacteria</taxon>
    </lineage>
</organism>
<dbReference type="InterPro" id="IPR017927">
    <property type="entry name" value="FAD-bd_FR_type"/>
</dbReference>
<dbReference type="SUPFAM" id="SSF63380">
    <property type="entry name" value="Riboflavin synthase domain-like"/>
    <property type="match status" value="1"/>
</dbReference>
<keyword evidence="2" id="KW-0408">Iron</keyword>
<dbReference type="CDD" id="cd06219">
    <property type="entry name" value="DHOD_e_trans_like1"/>
    <property type="match status" value="1"/>
</dbReference>
<evidence type="ECO:0000256" key="1">
    <source>
        <dbReference type="PIRSR" id="PIRSR006816-1"/>
    </source>
</evidence>
<feature type="binding site" evidence="2">
    <location>
        <position position="238"/>
    </location>
    <ligand>
        <name>[2Fe-2S] cluster</name>
        <dbReference type="ChEBI" id="CHEBI:190135"/>
    </ligand>
</feature>
<dbReference type="GO" id="GO:0006221">
    <property type="term" value="P:pyrimidine nucleotide biosynthetic process"/>
    <property type="evidence" value="ECO:0007669"/>
    <property type="project" value="InterPro"/>
</dbReference>
<dbReference type="InterPro" id="IPR001433">
    <property type="entry name" value="OxRdtase_FAD/NAD-bd"/>
</dbReference>
<dbReference type="GO" id="GO:0050660">
    <property type="term" value="F:flavin adenine dinucleotide binding"/>
    <property type="evidence" value="ECO:0007669"/>
    <property type="project" value="InterPro"/>
</dbReference>
<evidence type="ECO:0000259" key="3">
    <source>
        <dbReference type="PROSITE" id="PS51384"/>
    </source>
</evidence>
<keyword evidence="1" id="KW-0285">Flavoprotein</keyword>
<reference evidence="4 5" key="1">
    <citation type="journal article" date="2016" name="Nat. Commun.">
        <title>Thousands of microbial genomes shed light on interconnected biogeochemical processes in an aquifer system.</title>
        <authorList>
            <person name="Anantharaman K."/>
            <person name="Brown C.T."/>
            <person name="Hug L.A."/>
            <person name="Sharon I."/>
            <person name="Castelle C.J."/>
            <person name="Probst A.J."/>
            <person name="Thomas B.C."/>
            <person name="Singh A."/>
            <person name="Wilkins M.J."/>
            <person name="Karaoz U."/>
            <person name="Brodie E.L."/>
            <person name="Williams K.H."/>
            <person name="Hubbard S.S."/>
            <person name="Banfield J.F."/>
        </authorList>
    </citation>
    <scope>NUCLEOTIDE SEQUENCE [LARGE SCALE GENOMIC DNA]</scope>
</reference>
<feature type="domain" description="FAD-binding FR-type" evidence="3">
    <location>
        <begin position="1"/>
        <end position="95"/>
    </location>
</feature>
<dbReference type="Pfam" id="PF10418">
    <property type="entry name" value="DHODB_Fe-S_bind"/>
    <property type="match status" value="1"/>
</dbReference>
<gene>
    <name evidence="4" type="ORF">A2438_04265</name>
</gene>
<evidence type="ECO:0000313" key="4">
    <source>
        <dbReference type="EMBL" id="OGC40454.1"/>
    </source>
</evidence>
<comment type="cofactor">
    <cofactor evidence="2">
        <name>[2Fe-2S] cluster</name>
        <dbReference type="ChEBI" id="CHEBI:190135"/>
    </cofactor>
    <text evidence="2">Binds 1 [2Fe-2S] cluster per subunit.</text>
</comment>
<feature type="binding site" evidence="2">
    <location>
        <position position="223"/>
    </location>
    <ligand>
        <name>[2Fe-2S] cluster</name>
        <dbReference type="ChEBI" id="CHEBI:190135"/>
    </ligand>
</feature>
<dbReference type="Pfam" id="PF00175">
    <property type="entry name" value="NAD_binding_1"/>
    <property type="match status" value="1"/>
</dbReference>
<feature type="binding site" evidence="2">
    <location>
        <position position="226"/>
    </location>
    <ligand>
        <name>[2Fe-2S] cluster</name>
        <dbReference type="ChEBI" id="CHEBI:190135"/>
    </ligand>
</feature>
<evidence type="ECO:0000256" key="2">
    <source>
        <dbReference type="PIRSR" id="PIRSR006816-2"/>
    </source>
</evidence>
<accession>A0A1F4U672</accession>
<dbReference type="InterPro" id="IPR039261">
    <property type="entry name" value="FNR_nucleotide-bd"/>
</dbReference>
<dbReference type="SUPFAM" id="SSF52343">
    <property type="entry name" value="Ferredoxin reductase-like, C-terminal NADP-linked domain"/>
    <property type="match status" value="1"/>
</dbReference>
<sequence>MPKILSKERLASNIVQIEVEAPLIAKSAKPGQFVVLRINEEGERIPLTLADKDTNTGKVTIIFQEAGASTKLLGSLKVGDEIKNLLGPLGTPAHINKVGHVVVVGGGVGIAEIYPAIKAYKEAGNQVTTIIGARSKELLLSESKLRGVSSEVKVCTDDGSCGQKGFVTEILKEMIEDHSKEINLVYAVGPVPMMEAVCHVTAPAKIKTIVSLNPIMLDATGMCGVCRVTVGGETKFGCVDGPEFDGHLVDFKELKARLSAYKDKEQESSNHVCKLLSKC</sequence>
<dbReference type="PANTHER" id="PTHR43513">
    <property type="entry name" value="DIHYDROOROTATE DEHYDROGENASE B (NAD(+)), ELECTRON TRANSFER SUBUNIT"/>
    <property type="match status" value="1"/>
</dbReference>
<dbReference type="GO" id="GO:0046872">
    <property type="term" value="F:metal ion binding"/>
    <property type="evidence" value="ECO:0007669"/>
    <property type="project" value="UniProtKB-KW"/>
</dbReference>
<comment type="cofactor">
    <cofactor evidence="1">
        <name>FAD</name>
        <dbReference type="ChEBI" id="CHEBI:57692"/>
    </cofactor>
    <text evidence="1">Binds 1 FAD per subunit.</text>
</comment>
<dbReference type="EMBL" id="MEUJ01000004">
    <property type="protein sequence ID" value="OGC40454.1"/>
    <property type="molecule type" value="Genomic_DNA"/>
</dbReference>